<keyword evidence="2" id="KW-1185">Reference proteome</keyword>
<accession>A0ABS2WDI5</accession>
<dbReference type="EMBL" id="JAFFZP010000050">
    <property type="protein sequence ID" value="MBN0989739.1"/>
    <property type="molecule type" value="Genomic_DNA"/>
</dbReference>
<evidence type="ECO:0000313" key="1">
    <source>
        <dbReference type="EMBL" id="MBN0989739.1"/>
    </source>
</evidence>
<proteinExistence type="predicted"/>
<dbReference type="InterPro" id="IPR016024">
    <property type="entry name" value="ARM-type_fold"/>
</dbReference>
<name>A0ABS2WDI5_9GAMM</name>
<sequence length="134" mass="14733">MFSNFDKYLGTSFSIDYWSDEGISHAAEIVSEFTEKDWEELISSFPKQSENWLVRCAESLGDVENNSSLDTLLNLLNSQSEEVQIAALDSMNALLSSGVSAGGNKDRIKIAIKNINSESTVANMMLKSLGDKLS</sequence>
<gene>
    <name evidence="1" type="ORF">JW498_20450</name>
</gene>
<organism evidence="1 2">
    <name type="scientific">Amphritea pacifica</name>
    <dbReference type="NCBI Taxonomy" id="2811233"/>
    <lineage>
        <taxon>Bacteria</taxon>
        <taxon>Pseudomonadati</taxon>
        <taxon>Pseudomonadota</taxon>
        <taxon>Gammaproteobacteria</taxon>
        <taxon>Oceanospirillales</taxon>
        <taxon>Oceanospirillaceae</taxon>
        <taxon>Amphritea</taxon>
    </lineage>
</organism>
<evidence type="ECO:0000313" key="2">
    <source>
        <dbReference type="Proteomes" id="UP000760472"/>
    </source>
</evidence>
<protein>
    <submittedName>
        <fullName evidence="1">HEAT repeat domain-containing protein</fullName>
    </submittedName>
</protein>
<reference evidence="1 2" key="1">
    <citation type="submission" date="2021-02" db="EMBL/GenBank/DDBJ databases">
        <title>A novel species of genus Amphritea isolated from a fishpond in China.</title>
        <authorList>
            <person name="Lu H."/>
        </authorList>
    </citation>
    <scope>NUCLEOTIDE SEQUENCE [LARGE SCALE GENOMIC DNA]</scope>
    <source>
        <strain evidence="1 2">RP18W</strain>
    </source>
</reference>
<dbReference type="SUPFAM" id="SSF48371">
    <property type="entry name" value="ARM repeat"/>
    <property type="match status" value="1"/>
</dbReference>
<dbReference type="RefSeq" id="WP_205210870.1">
    <property type="nucleotide sequence ID" value="NZ_JAFFZO010000019.1"/>
</dbReference>
<dbReference type="Proteomes" id="UP000760472">
    <property type="component" value="Unassembled WGS sequence"/>
</dbReference>
<comment type="caution">
    <text evidence="1">The sequence shown here is derived from an EMBL/GenBank/DDBJ whole genome shotgun (WGS) entry which is preliminary data.</text>
</comment>